<dbReference type="Proteomes" id="UP000237684">
    <property type="component" value="Unassembled WGS sequence"/>
</dbReference>
<dbReference type="GO" id="GO:0016301">
    <property type="term" value="F:kinase activity"/>
    <property type="evidence" value="ECO:0007669"/>
    <property type="project" value="UniProtKB-KW"/>
</dbReference>
<dbReference type="Gene3D" id="3.30.420.40">
    <property type="match status" value="2"/>
</dbReference>
<name>A0A2S8SU60_9BACT</name>
<dbReference type="OrthoDB" id="9795247at2"/>
<evidence type="ECO:0000256" key="1">
    <source>
        <dbReference type="ARBA" id="ARBA00006479"/>
    </source>
</evidence>
<dbReference type="PANTHER" id="PTHR18964">
    <property type="entry name" value="ROK (REPRESSOR, ORF, KINASE) FAMILY"/>
    <property type="match status" value="1"/>
</dbReference>
<keyword evidence="3" id="KW-1185">Reference proteome</keyword>
<dbReference type="AlphaFoldDB" id="A0A2S8SU60"/>
<organism evidence="2 3">
    <name type="scientific">Abditibacterium utsteinense</name>
    <dbReference type="NCBI Taxonomy" id="1960156"/>
    <lineage>
        <taxon>Bacteria</taxon>
        <taxon>Pseudomonadati</taxon>
        <taxon>Abditibacteriota</taxon>
        <taxon>Abditibacteriia</taxon>
        <taxon>Abditibacteriales</taxon>
        <taxon>Abditibacteriaceae</taxon>
        <taxon>Abditibacterium</taxon>
    </lineage>
</organism>
<comment type="similarity">
    <text evidence="1">Belongs to the ROK (NagC/XylR) family.</text>
</comment>
<dbReference type="InterPro" id="IPR000600">
    <property type="entry name" value="ROK"/>
</dbReference>
<dbReference type="PROSITE" id="PS01125">
    <property type="entry name" value="ROK"/>
    <property type="match status" value="1"/>
</dbReference>
<reference evidence="2 3" key="1">
    <citation type="journal article" date="2018" name="Syst. Appl. Microbiol.">
        <title>Abditibacterium utsteinense sp. nov., the first cultivated member of candidate phylum FBP, isolated from ice-free Antarctic soil samples.</title>
        <authorList>
            <person name="Tahon G."/>
            <person name="Tytgat B."/>
            <person name="Lebbe L."/>
            <person name="Carlier A."/>
            <person name="Willems A."/>
        </authorList>
    </citation>
    <scope>NUCLEOTIDE SEQUENCE [LARGE SCALE GENOMIC DNA]</scope>
    <source>
        <strain evidence="2 3">LMG 29911</strain>
    </source>
</reference>
<dbReference type="Pfam" id="PF00480">
    <property type="entry name" value="ROK"/>
    <property type="match status" value="1"/>
</dbReference>
<evidence type="ECO:0000313" key="2">
    <source>
        <dbReference type="EMBL" id="PQV64331.1"/>
    </source>
</evidence>
<sequence>MFLGIDLGGTTCSFGLLDENGALHHEIEIETRQHDGPDVMLPRLADAARKVLASTKNEAKAVGIGVPGPVKHQEGICVYAPNLSGWKDLPVGPILSEKIGLPTHVLNDANAAALGEARFGAGRGANDVLVITLGTGIGSGLILDGNLRLGASERGAEVGHMTVAIDDKRGSAGNVGTLESVCGRDAIVWRALRALTWGRESILHQMCPDLSAMTPRHLAEAANQGDDVAQKVWMETASYLAVGIVNVVFTVDVARVVIAGGVAQVGEPLFAPLRHAVAARTSRLKFDVSQIVPAQFENSAGLIGAAQWAREQTENLAS</sequence>
<dbReference type="InterPro" id="IPR049874">
    <property type="entry name" value="ROK_cs"/>
</dbReference>
<dbReference type="CDD" id="cd23763">
    <property type="entry name" value="ASKHA_ATPase_ROK"/>
    <property type="match status" value="1"/>
</dbReference>
<dbReference type="RefSeq" id="WP_105483126.1">
    <property type="nucleotide sequence ID" value="NZ_NIGF01000005.1"/>
</dbReference>
<proteinExistence type="inferred from homology"/>
<dbReference type="InterPro" id="IPR043129">
    <property type="entry name" value="ATPase_NBD"/>
</dbReference>
<keyword evidence="2" id="KW-0418">Kinase</keyword>
<dbReference type="InParanoid" id="A0A2S8SU60"/>
<dbReference type="EMBL" id="NIGF01000005">
    <property type="protein sequence ID" value="PQV64331.1"/>
    <property type="molecule type" value="Genomic_DNA"/>
</dbReference>
<gene>
    <name evidence="2" type="ORF">B1R32_10512</name>
</gene>
<keyword evidence="2" id="KW-0808">Transferase</keyword>
<protein>
    <submittedName>
        <fullName evidence="2">Glucokinase</fullName>
    </submittedName>
</protein>
<dbReference type="SUPFAM" id="SSF53067">
    <property type="entry name" value="Actin-like ATPase domain"/>
    <property type="match status" value="1"/>
</dbReference>
<accession>A0A2S8SU60</accession>
<comment type="caution">
    <text evidence="2">The sequence shown here is derived from an EMBL/GenBank/DDBJ whole genome shotgun (WGS) entry which is preliminary data.</text>
</comment>
<evidence type="ECO:0000313" key="3">
    <source>
        <dbReference type="Proteomes" id="UP000237684"/>
    </source>
</evidence>
<dbReference type="FunCoup" id="A0A2S8SU60">
    <property type="interactions" value="263"/>
</dbReference>
<dbReference type="PANTHER" id="PTHR18964:SF149">
    <property type="entry name" value="BIFUNCTIONAL UDP-N-ACETYLGLUCOSAMINE 2-EPIMERASE_N-ACETYLMANNOSAMINE KINASE"/>
    <property type="match status" value="1"/>
</dbReference>